<dbReference type="PANTHER" id="PTHR36578:SF1">
    <property type="entry name" value="APPLE DOMAIN-CONTAINING PROTEIN"/>
    <property type="match status" value="1"/>
</dbReference>
<feature type="chain" id="PRO_5046893256" evidence="1">
    <location>
        <begin position="22"/>
        <end position="446"/>
    </location>
</feature>
<name>A0ABR3PPN2_9PEZI</name>
<dbReference type="EMBL" id="JBFMKM010000002">
    <property type="protein sequence ID" value="KAL1311455.1"/>
    <property type="molecule type" value="Genomic_DNA"/>
</dbReference>
<sequence>MRPVRTLAAGLSTLALTLASAQLLDIAGIDAAGPPLLVVPALATARQTVSVLPVAAQVSAAAATVSAALATSDLNLPSTPVEKREGSCAKLATGAGPVASPDTPAAFLANNVLWGLALDAATPYGYSQVFSNLTASIITSNYRGLFTMSSYDPAICQKHCDADSSCLAFNIYAERDPAINPNTADCPNPNSTTNYGCTLWGVPVTASQATNVGQWRASFKVLIAASNAYNKDAVPPTIANFTGPTRLPAAIDAVYLNGYITYMGFYYFPFSQNSSYNPALCAAACSQQTAFDMTQPDPAGYFMACNSFVAYITSKNGVPQGLYCANYNYTWGPSFATNYGREANGDRYTITNVYQYYRTNPIAGKVNASSVSSTAVLSSTSSSTTLVSISSTLSSISSSTLSRISSTTSSTILSLALSSSLSAMSSTTLSTAFTSITSTRTNSTFS</sequence>
<dbReference type="PANTHER" id="PTHR36578">
    <property type="entry name" value="CHROMOSOME 15, WHOLE GENOME SHOTGUN SEQUENCE"/>
    <property type="match status" value="1"/>
</dbReference>
<evidence type="ECO:0000313" key="3">
    <source>
        <dbReference type="Proteomes" id="UP001562354"/>
    </source>
</evidence>
<feature type="signal peptide" evidence="1">
    <location>
        <begin position="1"/>
        <end position="21"/>
    </location>
</feature>
<organism evidence="2 3">
    <name type="scientific">Neodothiora populina</name>
    <dbReference type="NCBI Taxonomy" id="2781224"/>
    <lineage>
        <taxon>Eukaryota</taxon>
        <taxon>Fungi</taxon>
        <taxon>Dikarya</taxon>
        <taxon>Ascomycota</taxon>
        <taxon>Pezizomycotina</taxon>
        <taxon>Dothideomycetes</taxon>
        <taxon>Dothideomycetidae</taxon>
        <taxon>Dothideales</taxon>
        <taxon>Dothioraceae</taxon>
        <taxon>Neodothiora</taxon>
    </lineage>
</organism>
<dbReference type="RefSeq" id="XP_069204304.1">
    <property type="nucleotide sequence ID" value="XM_069348511.1"/>
</dbReference>
<evidence type="ECO:0000256" key="1">
    <source>
        <dbReference type="SAM" id="SignalP"/>
    </source>
</evidence>
<keyword evidence="1" id="KW-0732">Signal</keyword>
<dbReference type="GeneID" id="95978100"/>
<keyword evidence="3" id="KW-1185">Reference proteome</keyword>
<gene>
    <name evidence="2" type="ORF">AAFC00_004400</name>
</gene>
<reference evidence="2 3" key="1">
    <citation type="submission" date="2024-07" db="EMBL/GenBank/DDBJ databases">
        <title>Draft sequence of the Neodothiora populina.</title>
        <authorList>
            <person name="Drown D.D."/>
            <person name="Schuette U.S."/>
            <person name="Buechlein A.B."/>
            <person name="Rusch D.R."/>
            <person name="Winton L.W."/>
            <person name="Adams G.A."/>
        </authorList>
    </citation>
    <scope>NUCLEOTIDE SEQUENCE [LARGE SCALE GENOMIC DNA]</scope>
    <source>
        <strain evidence="2 3">CPC 39397</strain>
    </source>
</reference>
<comment type="caution">
    <text evidence="2">The sequence shown here is derived from an EMBL/GenBank/DDBJ whole genome shotgun (WGS) entry which is preliminary data.</text>
</comment>
<dbReference type="Proteomes" id="UP001562354">
    <property type="component" value="Unassembled WGS sequence"/>
</dbReference>
<protein>
    <submittedName>
        <fullName evidence="2">Uncharacterized protein</fullName>
    </submittedName>
</protein>
<evidence type="ECO:0000313" key="2">
    <source>
        <dbReference type="EMBL" id="KAL1311455.1"/>
    </source>
</evidence>
<proteinExistence type="predicted"/>
<accession>A0ABR3PPN2</accession>